<dbReference type="EMBL" id="CAWUPB010001157">
    <property type="protein sequence ID" value="CAK7339169.1"/>
    <property type="molecule type" value="Genomic_DNA"/>
</dbReference>
<keyword evidence="3" id="KW-1185">Reference proteome</keyword>
<dbReference type="InterPro" id="IPR001810">
    <property type="entry name" value="F-box_dom"/>
</dbReference>
<evidence type="ECO:0000313" key="3">
    <source>
        <dbReference type="Proteomes" id="UP001314170"/>
    </source>
</evidence>
<feature type="domain" description="F-box" evidence="1">
    <location>
        <begin position="32"/>
        <end position="64"/>
    </location>
</feature>
<accession>A0AAV1RR60</accession>
<comment type="caution">
    <text evidence="2">The sequence shown here is derived from an EMBL/GenBank/DDBJ whole genome shotgun (WGS) entry which is preliminary data.</text>
</comment>
<dbReference type="PANTHER" id="PTHR35546:SF115">
    <property type="entry name" value="F-BOX DOMAIN-CONTAINING PROTEIN"/>
    <property type="match status" value="1"/>
</dbReference>
<name>A0AAV1RR60_9ROSI</name>
<dbReference type="Proteomes" id="UP001314170">
    <property type="component" value="Unassembled WGS sequence"/>
</dbReference>
<gene>
    <name evidence="2" type="ORF">DCAF_LOCUS14219</name>
</gene>
<sequence>MASSCSSHFTSSIITSTEKKNLLSIDAVLGNDDLITEILLRLPAKAVQKFKFVSKRWFSIISGTSFASRHTHLNSHTVSALLLKVSFSFKKPPAHKYVSLYGKSSVYFSCDFLDFDPSNPGCIYVSQSCNGLLLCSKCRWNFGELSEPINYIFNPTTRQFASLPPPPDDGKYFDSIRLVFDPSESPRYRVSTLRMVSWNDAVHWISPMGNGFSFLLDKERLETIPRPPLPEKWQDQNFRYFGESGGNLHFIGILAGNQNPDVLNMGIASSDMSYDQSNDQSIAISEDEDPTASPFSVKKGLVDLLSFIEGNDEEGPLLVMRIAGEIISYSLKDKTLKKISSLPFKHATYYALSYTETLSYV</sequence>
<dbReference type="InterPro" id="IPR055290">
    <property type="entry name" value="At3g26010-like"/>
</dbReference>
<proteinExistence type="predicted"/>
<evidence type="ECO:0000313" key="2">
    <source>
        <dbReference type="EMBL" id="CAK7339169.1"/>
    </source>
</evidence>
<reference evidence="2 3" key="1">
    <citation type="submission" date="2024-01" db="EMBL/GenBank/DDBJ databases">
        <authorList>
            <person name="Waweru B."/>
        </authorList>
    </citation>
    <scope>NUCLEOTIDE SEQUENCE [LARGE SCALE GENOMIC DNA]</scope>
</reference>
<dbReference type="Pfam" id="PF00646">
    <property type="entry name" value="F-box"/>
    <property type="match status" value="1"/>
</dbReference>
<dbReference type="InterPro" id="IPR036047">
    <property type="entry name" value="F-box-like_dom_sf"/>
</dbReference>
<protein>
    <recommendedName>
        <fullName evidence="1">F-box domain-containing protein</fullName>
    </recommendedName>
</protein>
<evidence type="ECO:0000259" key="1">
    <source>
        <dbReference type="Pfam" id="PF00646"/>
    </source>
</evidence>
<dbReference type="AlphaFoldDB" id="A0AAV1RR60"/>
<dbReference type="PANTHER" id="PTHR35546">
    <property type="entry name" value="F-BOX PROTEIN INTERACTION DOMAIN PROTEIN-RELATED"/>
    <property type="match status" value="1"/>
</dbReference>
<organism evidence="2 3">
    <name type="scientific">Dovyalis caffra</name>
    <dbReference type="NCBI Taxonomy" id="77055"/>
    <lineage>
        <taxon>Eukaryota</taxon>
        <taxon>Viridiplantae</taxon>
        <taxon>Streptophyta</taxon>
        <taxon>Embryophyta</taxon>
        <taxon>Tracheophyta</taxon>
        <taxon>Spermatophyta</taxon>
        <taxon>Magnoliopsida</taxon>
        <taxon>eudicotyledons</taxon>
        <taxon>Gunneridae</taxon>
        <taxon>Pentapetalae</taxon>
        <taxon>rosids</taxon>
        <taxon>fabids</taxon>
        <taxon>Malpighiales</taxon>
        <taxon>Salicaceae</taxon>
        <taxon>Flacourtieae</taxon>
        <taxon>Dovyalis</taxon>
    </lineage>
</organism>
<dbReference type="SUPFAM" id="SSF81383">
    <property type="entry name" value="F-box domain"/>
    <property type="match status" value="1"/>
</dbReference>